<reference evidence="2" key="1">
    <citation type="journal article" date="2021" name="BMC Genomics">
        <title>Chromosome-level genome assembly and manually-curated proteome of model necrotroph Parastagonospora nodorum Sn15 reveals a genome-wide trove of candidate effector homologs, and redundancy of virulence-related functions within an accessory chromosome.</title>
        <authorList>
            <person name="Bertazzoni S."/>
            <person name="Jones D.A.B."/>
            <person name="Phan H.T."/>
            <person name="Tan K.-C."/>
            <person name="Hane J.K."/>
        </authorList>
    </citation>
    <scope>NUCLEOTIDE SEQUENCE [LARGE SCALE GENOMIC DNA]</scope>
    <source>
        <strain evidence="2">SN15 / ATCC MYA-4574 / FGSC 10173)</strain>
    </source>
</reference>
<name>A0A7U2I922_PHANO</name>
<dbReference type="SUPFAM" id="SSF56801">
    <property type="entry name" value="Acetyl-CoA synthetase-like"/>
    <property type="match status" value="1"/>
</dbReference>
<evidence type="ECO:0000313" key="1">
    <source>
        <dbReference type="EMBL" id="QRD05486.1"/>
    </source>
</evidence>
<sequence>MDSNSAISQSSLPPQINQYRGPYKLEQILAVAGIHPFYSDSRSSAPGYEEVAKALKATPGSPTTLQSLPIIKKERLAEITRKMSRNTTEGRSFRSGAIIGITGGGSGKGDPMPFFTDAQETRAIRAFAGHLLVQCGIAGDGDLAIVLNTTGNLYRSLSIVSETLEHAGVSTLMAGHSMDPDRLVRTCQQLQPNVLAGAPSQLIQFARHVSKTHASIHFDKIIYTSEMLPVQQQTYLNQVFGGTRGPLFYGAIYGSAEAGPWAVANHTFTGHHAEFVDLIYDERAMIVEIVPAASETADQGRGNQLVDTVPHGTAGIIVLTSLQKLRHPLVRYYTGDIGSLHDATPEIRASVGDGAGNLRILRFYGRDRAESFKWQANFYEIRAVEEVMNTANWGVFDWQIVLYINKDTGEHTMEVKVIREEQSAAILTQSQLRSELSAFFNVYPKVDHLFHLRSVGLRDMVRSETAGKIIRLVDHTK</sequence>
<dbReference type="PANTHER" id="PTHR43845:SF1">
    <property type="entry name" value="BLR5969 PROTEIN"/>
    <property type="match status" value="1"/>
</dbReference>
<keyword evidence="2" id="KW-1185">Reference proteome</keyword>
<organism evidence="1 2">
    <name type="scientific">Phaeosphaeria nodorum (strain SN15 / ATCC MYA-4574 / FGSC 10173)</name>
    <name type="common">Glume blotch fungus</name>
    <name type="synonym">Parastagonospora nodorum</name>
    <dbReference type="NCBI Taxonomy" id="321614"/>
    <lineage>
        <taxon>Eukaryota</taxon>
        <taxon>Fungi</taxon>
        <taxon>Dikarya</taxon>
        <taxon>Ascomycota</taxon>
        <taxon>Pezizomycotina</taxon>
        <taxon>Dothideomycetes</taxon>
        <taxon>Pleosporomycetidae</taxon>
        <taxon>Pleosporales</taxon>
        <taxon>Pleosporineae</taxon>
        <taxon>Phaeosphaeriaceae</taxon>
        <taxon>Parastagonospora</taxon>
    </lineage>
</organism>
<dbReference type="AlphaFoldDB" id="A0A7U2I922"/>
<protein>
    <recommendedName>
        <fullName evidence="3">AMP-dependent synthetase/ligase domain-containing protein</fullName>
    </recommendedName>
</protein>
<dbReference type="InterPro" id="IPR042099">
    <property type="entry name" value="ANL_N_sf"/>
</dbReference>
<evidence type="ECO:0008006" key="3">
    <source>
        <dbReference type="Google" id="ProtNLM"/>
    </source>
</evidence>
<dbReference type="VEuPathDB" id="FungiDB:JI435_154330"/>
<dbReference type="Gene3D" id="3.40.50.12780">
    <property type="entry name" value="N-terminal domain of ligase-like"/>
    <property type="match status" value="1"/>
</dbReference>
<dbReference type="OrthoDB" id="10047078at2759"/>
<dbReference type="Proteomes" id="UP000663193">
    <property type="component" value="Chromosome 18"/>
</dbReference>
<evidence type="ECO:0000313" key="2">
    <source>
        <dbReference type="Proteomes" id="UP000663193"/>
    </source>
</evidence>
<gene>
    <name evidence="1" type="ORF">JI435_154330</name>
</gene>
<dbReference type="PANTHER" id="PTHR43845">
    <property type="entry name" value="BLR5969 PROTEIN"/>
    <property type="match status" value="1"/>
</dbReference>
<proteinExistence type="predicted"/>
<accession>A0A7U2I922</accession>
<dbReference type="EMBL" id="CP069040">
    <property type="protein sequence ID" value="QRD05486.1"/>
    <property type="molecule type" value="Genomic_DNA"/>
</dbReference>